<accession>A0A0M6Y881</accession>
<keyword evidence="3" id="KW-1185">Reference proteome</keyword>
<sequence>MQDEVATGLDFRADLPHIKSMLFQSDPVKNRPKVLIVLHQEHSSPGRVGLELVKRGFALDIRKPRFGDLLPDTMENHAGAVIFGGPMSANDPDAFIQKEIDWIGVPLAEEKPFLGICLGAQMMVKHMGGTVTGHHESLVEIGYYPLQPTEAGKSLMDWPKKVYQWHREGFDLPRGADLLASGPTYPNQAIRVGSCAYGIQFHPELTHQMMVRWTTKGAPRMELPGAQQRRDHFAGRFVYDPAVRKWLDRFLDLWIGTAAAPVCHGMLKAAE</sequence>
<dbReference type="SUPFAM" id="SSF52317">
    <property type="entry name" value="Class I glutamine amidotransferase-like"/>
    <property type="match status" value="1"/>
</dbReference>
<feature type="domain" description="Glutamine amidotransferase" evidence="1">
    <location>
        <begin position="73"/>
        <end position="208"/>
    </location>
</feature>
<dbReference type="EC" id="6.3.5.2" evidence="2"/>
<dbReference type="GO" id="GO:0005829">
    <property type="term" value="C:cytosol"/>
    <property type="evidence" value="ECO:0007669"/>
    <property type="project" value="TreeGrafter"/>
</dbReference>
<dbReference type="NCBIfam" id="NF005072">
    <property type="entry name" value="PRK06490.1"/>
    <property type="match status" value="1"/>
</dbReference>
<evidence type="ECO:0000313" key="3">
    <source>
        <dbReference type="Proteomes" id="UP000048926"/>
    </source>
</evidence>
<proteinExistence type="predicted"/>
<dbReference type="Pfam" id="PF00117">
    <property type="entry name" value="GATase"/>
    <property type="match status" value="1"/>
</dbReference>
<dbReference type="InterPro" id="IPR044992">
    <property type="entry name" value="ChyE-like"/>
</dbReference>
<organism evidence="2 3">
    <name type="scientific">Roseibium aggregatum</name>
    <dbReference type="NCBI Taxonomy" id="187304"/>
    <lineage>
        <taxon>Bacteria</taxon>
        <taxon>Pseudomonadati</taxon>
        <taxon>Pseudomonadota</taxon>
        <taxon>Alphaproteobacteria</taxon>
        <taxon>Hyphomicrobiales</taxon>
        <taxon>Stappiaceae</taxon>
        <taxon>Roseibium</taxon>
    </lineage>
</organism>
<evidence type="ECO:0000259" key="1">
    <source>
        <dbReference type="Pfam" id="PF00117"/>
    </source>
</evidence>
<reference evidence="3" key="1">
    <citation type="submission" date="2015-07" db="EMBL/GenBank/DDBJ databases">
        <authorList>
            <person name="Rodrigo-Torres Lidia"/>
            <person name="Arahal R.David."/>
        </authorList>
    </citation>
    <scope>NUCLEOTIDE SEQUENCE [LARGE SCALE GENOMIC DNA]</scope>
    <source>
        <strain evidence="3">CECT 4801</strain>
    </source>
</reference>
<dbReference type="STRING" id="187304.B0E33_13175"/>
<dbReference type="InterPro" id="IPR029062">
    <property type="entry name" value="Class_I_gatase-like"/>
</dbReference>
<protein>
    <submittedName>
        <fullName evidence="2">GMP synthase [glutamine-hydrolyzing]</fullName>
        <ecNumber evidence="2">6.3.5.2</ecNumber>
    </submittedName>
</protein>
<dbReference type="CDD" id="cd01741">
    <property type="entry name" value="GATase1_1"/>
    <property type="match status" value="1"/>
</dbReference>
<dbReference type="EMBL" id="CXST01000003">
    <property type="protein sequence ID" value="CTQ46282.1"/>
    <property type="molecule type" value="Genomic_DNA"/>
</dbReference>
<dbReference type="GO" id="GO:0003922">
    <property type="term" value="F:GMP synthase (glutamine-hydrolyzing) activity"/>
    <property type="evidence" value="ECO:0007669"/>
    <property type="project" value="UniProtKB-EC"/>
</dbReference>
<dbReference type="AlphaFoldDB" id="A0A0M6Y881"/>
<dbReference type="Proteomes" id="UP000048926">
    <property type="component" value="Unassembled WGS sequence"/>
</dbReference>
<gene>
    <name evidence="2" type="primary">guaA_4</name>
    <name evidence="2" type="ORF">LAL4801_04740</name>
</gene>
<dbReference type="Gene3D" id="3.40.50.880">
    <property type="match status" value="1"/>
</dbReference>
<name>A0A0M6Y881_9HYPH</name>
<dbReference type="InterPro" id="IPR017926">
    <property type="entry name" value="GATASE"/>
</dbReference>
<dbReference type="PANTHER" id="PTHR42695">
    <property type="entry name" value="GLUTAMINE AMIDOTRANSFERASE YLR126C-RELATED"/>
    <property type="match status" value="1"/>
</dbReference>
<evidence type="ECO:0000313" key="2">
    <source>
        <dbReference type="EMBL" id="CTQ46282.1"/>
    </source>
</evidence>
<dbReference type="PROSITE" id="PS51273">
    <property type="entry name" value="GATASE_TYPE_1"/>
    <property type="match status" value="1"/>
</dbReference>
<keyword evidence="2" id="KW-0436">Ligase</keyword>
<dbReference type="PANTHER" id="PTHR42695:SF5">
    <property type="entry name" value="GLUTAMINE AMIDOTRANSFERASE YLR126C-RELATED"/>
    <property type="match status" value="1"/>
</dbReference>